<evidence type="ECO:0000256" key="2">
    <source>
        <dbReference type="PROSITE-ProRule" id="PRU00335"/>
    </source>
</evidence>
<dbReference type="RefSeq" id="WP_343063511.1">
    <property type="nucleotide sequence ID" value="NZ_BAABEH010000001.1"/>
</dbReference>
<protein>
    <submittedName>
        <fullName evidence="5">AcrR family transcriptional regulator</fullName>
    </submittedName>
</protein>
<dbReference type="Proteomes" id="UP000578352">
    <property type="component" value="Unassembled WGS sequence"/>
</dbReference>
<organism evidence="5 6">
    <name type="scientific">Leifsonia shinshuensis</name>
    <dbReference type="NCBI Taxonomy" id="150026"/>
    <lineage>
        <taxon>Bacteria</taxon>
        <taxon>Bacillati</taxon>
        <taxon>Actinomycetota</taxon>
        <taxon>Actinomycetes</taxon>
        <taxon>Micrococcales</taxon>
        <taxon>Microbacteriaceae</taxon>
        <taxon>Leifsonia</taxon>
    </lineage>
</organism>
<evidence type="ECO:0000259" key="4">
    <source>
        <dbReference type="PROSITE" id="PS50977"/>
    </source>
</evidence>
<dbReference type="SUPFAM" id="SSF46689">
    <property type="entry name" value="Homeodomain-like"/>
    <property type="match status" value="1"/>
</dbReference>
<feature type="DNA-binding region" description="H-T-H motif" evidence="2">
    <location>
        <begin position="43"/>
        <end position="62"/>
    </location>
</feature>
<dbReference type="Gene3D" id="1.10.357.10">
    <property type="entry name" value="Tetracycline Repressor, domain 2"/>
    <property type="match status" value="1"/>
</dbReference>
<sequence length="211" mass="23178">MSELAERRRRGRPRKERGAASARSAIVRAAAEEFTERGYEAASLRAVARRAGVDSALVHHYFEDKADLFAATLEAPIRPDRVLDVLLAAPREQVGETLVRYLLTQLEDERAAGRIVLILRTALSSGPGTRMLREFLTREVFARLAALTHADDADLRADLAASQIAGLMMTRYVLKLEPIASAAPDELARRVGPVIQWHLFGDIDGGRGPGE</sequence>
<dbReference type="InterPro" id="IPR001647">
    <property type="entry name" value="HTH_TetR"/>
</dbReference>
<dbReference type="InterPro" id="IPR050109">
    <property type="entry name" value="HTH-type_TetR-like_transc_reg"/>
</dbReference>
<evidence type="ECO:0000313" key="5">
    <source>
        <dbReference type="EMBL" id="NYJ23493.1"/>
    </source>
</evidence>
<dbReference type="AlphaFoldDB" id="A0A853CUA7"/>
<evidence type="ECO:0000256" key="1">
    <source>
        <dbReference type="ARBA" id="ARBA00023125"/>
    </source>
</evidence>
<dbReference type="PANTHER" id="PTHR30055">
    <property type="entry name" value="HTH-TYPE TRANSCRIPTIONAL REGULATOR RUTR"/>
    <property type="match status" value="1"/>
</dbReference>
<name>A0A853CUA7_9MICO</name>
<accession>A0A853CUA7</accession>
<dbReference type="GO" id="GO:0003700">
    <property type="term" value="F:DNA-binding transcription factor activity"/>
    <property type="evidence" value="ECO:0007669"/>
    <property type="project" value="TreeGrafter"/>
</dbReference>
<dbReference type="InterPro" id="IPR041678">
    <property type="entry name" value="TetR_C_16"/>
</dbReference>
<dbReference type="PRINTS" id="PR00455">
    <property type="entry name" value="HTHTETR"/>
</dbReference>
<feature type="region of interest" description="Disordered" evidence="3">
    <location>
        <begin position="1"/>
        <end position="20"/>
    </location>
</feature>
<reference evidence="5 6" key="1">
    <citation type="submission" date="2020-07" db="EMBL/GenBank/DDBJ databases">
        <title>Sequencing the genomes of 1000 actinobacteria strains.</title>
        <authorList>
            <person name="Klenk H.-P."/>
        </authorList>
    </citation>
    <scope>NUCLEOTIDE SEQUENCE [LARGE SCALE GENOMIC DNA]</scope>
    <source>
        <strain evidence="5 6">DSM 15165</strain>
    </source>
</reference>
<feature type="domain" description="HTH tetR-type" evidence="4">
    <location>
        <begin position="20"/>
        <end position="80"/>
    </location>
</feature>
<comment type="caution">
    <text evidence="5">The sequence shown here is derived from an EMBL/GenBank/DDBJ whole genome shotgun (WGS) entry which is preliminary data.</text>
</comment>
<dbReference type="InterPro" id="IPR009057">
    <property type="entry name" value="Homeodomain-like_sf"/>
</dbReference>
<dbReference type="SUPFAM" id="SSF48498">
    <property type="entry name" value="Tetracyclin repressor-like, C-terminal domain"/>
    <property type="match status" value="1"/>
</dbReference>
<evidence type="ECO:0000313" key="6">
    <source>
        <dbReference type="Proteomes" id="UP000578352"/>
    </source>
</evidence>
<gene>
    <name evidence="5" type="ORF">HNR13_001780</name>
</gene>
<dbReference type="GO" id="GO:0000976">
    <property type="term" value="F:transcription cis-regulatory region binding"/>
    <property type="evidence" value="ECO:0007669"/>
    <property type="project" value="TreeGrafter"/>
</dbReference>
<keyword evidence="1 2" id="KW-0238">DNA-binding</keyword>
<dbReference type="PROSITE" id="PS50977">
    <property type="entry name" value="HTH_TETR_2"/>
    <property type="match status" value="1"/>
</dbReference>
<dbReference type="Pfam" id="PF00440">
    <property type="entry name" value="TetR_N"/>
    <property type="match status" value="1"/>
</dbReference>
<evidence type="ECO:0000256" key="3">
    <source>
        <dbReference type="SAM" id="MobiDB-lite"/>
    </source>
</evidence>
<dbReference type="PANTHER" id="PTHR30055:SF235">
    <property type="entry name" value="TRANSCRIPTIONAL REGULATORY PROTEIN"/>
    <property type="match status" value="1"/>
</dbReference>
<proteinExistence type="predicted"/>
<dbReference type="Gene3D" id="1.10.10.60">
    <property type="entry name" value="Homeodomain-like"/>
    <property type="match status" value="1"/>
</dbReference>
<dbReference type="InterPro" id="IPR036271">
    <property type="entry name" value="Tet_transcr_reg_TetR-rel_C_sf"/>
</dbReference>
<dbReference type="Pfam" id="PF17920">
    <property type="entry name" value="TetR_C_16"/>
    <property type="match status" value="1"/>
</dbReference>
<dbReference type="EMBL" id="JACCFL010000001">
    <property type="protein sequence ID" value="NYJ23493.1"/>
    <property type="molecule type" value="Genomic_DNA"/>
</dbReference>